<dbReference type="Gene3D" id="3.90.180.10">
    <property type="entry name" value="Medium-chain alcohol dehydrogenases, catalytic domain"/>
    <property type="match status" value="1"/>
</dbReference>
<dbReference type="EMBL" id="UINC01074106">
    <property type="protein sequence ID" value="SVC10979.1"/>
    <property type="molecule type" value="Genomic_DNA"/>
</dbReference>
<reference evidence="1" key="1">
    <citation type="submission" date="2018-05" db="EMBL/GenBank/DDBJ databases">
        <authorList>
            <person name="Lanie J.A."/>
            <person name="Ng W.-L."/>
            <person name="Kazmierczak K.M."/>
            <person name="Andrzejewski T.M."/>
            <person name="Davidsen T.M."/>
            <person name="Wayne K.J."/>
            <person name="Tettelin H."/>
            <person name="Glass J.I."/>
            <person name="Rusch D."/>
            <person name="Podicherti R."/>
            <person name="Tsui H.-C.T."/>
            <person name="Winkler M.E."/>
        </authorList>
    </citation>
    <scope>NUCLEOTIDE SEQUENCE</scope>
</reference>
<gene>
    <name evidence="1" type="ORF">METZ01_LOCUS263833</name>
</gene>
<evidence type="ECO:0000313" key="1">
    <source>
        <dbReference type="EMBL" id="SVC10979.1"/>
    </source>
</evidence>
<evidence type="ECO:0008006" key="2">
    <source>
        <dbReference type="Google" id="ProtNLM"/>
    </source>
</evidence>
<protein>
    <recommendedName>
        <fullName evidence="2">Alcohol dehydrogenase-like C-terminal domain-containing protein</fullName>
    </recommendedName>
</protein>
<proteinExistence type="predicted"/>
<name>A0A382JGZ9_9ZZZZ</name>
<sequence>TRSLIFDDVRFVGFWLDKWKRKQSPASLRNAVEEVLQPLALAEIRHPIDKAFELQEFDQALARNSESRMGKVLLARDKDVLT</sequence>
<organism evidence="1">
    <name type="scientific">marine metagenome</name>
    <dbReference type="NCBI Taxonomy" id="408172"/>
    <lineage>
        <taxon>unclassified sequences</taxon>
        <taxon>metagenomes</taxon>
        <taxon>ecological metagenomes</taxon>
    </lineage>
</organism>
<accession>A0A382JGZ9</accession>
<feature type="non-terminal residue" evidence="1">
    <location>
        <position position="1"/>
    </location>
</feature>
<dbReference type="Gene3D" id="3.40.50.720">
    <property type="entry name" value="NAD(P)-binding Rossmann-like Domain"/>
    <property type="match status" value="1"/>
</dbReference>
<dbReference type="AlphaFoldDB" id="A0A382JGZ9"/>